<dbReference type="EMBL" id="CAJNDS010002412">
    <property type="protein sequence ID" value="CAE7464269.1"/>
    <property type="molecule type" value="Genomic_DNA"/>
</dbReference>
<protein>
    <recommendedName>
        <fullName evidence="1">non-specific serine/threonine protein kinase</fullName>
        <ecNumber evidence="1">2.7.11.1</ecNumber>
    </recommendedName>
</protein>
<keyword evidence="2" id="KW-0723">Serine/threonine-protein kinase</keyword>
<proteinExistence type="predicted"/>
<dbReference type="PANTHER" id="PTHR47634:SF9">
    <property type="entry name" value="PROTEIN KINASE DOMAIN-CONTAINING PROTEIN-RELATED"/>
    <property type="match status" value="1"/>
</dbReference>
<dbReference type="PANTHER" id="PTHR47634">
    <property type="entry name" value="PROTEIN KINASE DOMAIN-CONTAINING PROTEIN-RELATED"/>
    <property type="match status" value="1"/>
</dbReference>
<evidence type="ECO:0000259" key="10">
    <source>
        <dbReference type="PROSITE" id="PS50011"/>
    </source>
</evidence>
<comment type="catalytic activity">
    <reaction evidence="7">
        <text>L-threonyl-[protein] + ATP = O-phospho-L-threonyl-[protein] + ADP + H(+)</text>
        <dbReference type="Rhea" id="RHEA:46608"/>
        <dbReference type="Rhea" id="RHEA-COMP:11060"/>
        <dbReference type="Rhea" id="RHEA-COMP:11605"/>
        <dbReference type="ChEBI" id="CHEBI:15378"/>
        <dbReference type="ChEBI" id="CHEBI:30013"/>
        <dbReference type="ChEBI" id="CHEBI:30616"/>
        <dbReference type="ChEBI" id="CHEBI:61977"/>
        <dbReference type="ChEBI" id="CHEBI:456216"/>
        <dbReference type="EC" id="2.7.11.1"/>
    </reaction>
</comment>
<dbReference type="SUPFAM" id="SSF56112">
    <property type="entry name" value="Protein kinase-like (PK-like)"/>
    <property type="match status" value="1"/>
</dbReference>
<keyword evidence="3" id="KW-0808">Transferase</keyword>
<comment type="caution">
    <text evidence="11">The sequence shown here is derived from an EMBL/GenBank/DDBJ whole genome shotgun (WGS) entry which is preliminary data.</text>
</comment>
<dbReference type="Proteomes" id="UP000604046">
    <property type="component" value="Unassembled WGS sequence"/>
</dbReference>
<dbReference type="EC" id="2.7.11.1" evidence="1"/>
<evidence type="ECO:0000256" key="3">
    <source>
        <dbReference type="ARBA" id="ARBA00022679"/>
    </source>
</evidence>
<dbReference type="PROSITE" id="PS50011">
    <property type="entry name" value="PROTEIN_KINASE_DOM"/>
    <property type="match status" value="1"/>
</dbReference>
<dbReference type="InterPro" id="IPR000719">
    <property type="entry name" value="Prot_kinase_dom"/>
</dbReference>
<feature type="region of interest" description="Disordered" evidence="9">
    <location>
        <begin position="378"/>
        <end position="400"/>
    </location>
</feature>
<dbReference type="Gene3D" id="1.10.510.10">
    <property type="entry name" value="Transferase(Phosphotransferase) domain 1"/>
    <property type="match status" value="1"/>
</dbReference>
<sequence>MRKTPFGRAERLKILELALQGGASASFSLVDLGNSCTRDKHASADITTLEFKAVEVMLNAGYDTAADVWSLACTIYELATGRYLFDPRRALARPAALEARPALAREPEHIAQIVELRMRDSFTHPNISSKMFALFVASSHEDASTDVRPGTRGLQFQLLGNFHAYWSAMFGNVWSSGATRRTVAHVGLEDGAQLLDKMRSTWQTVALWNTEEDLEKEGWRPLGTYRDASDPEHGEATIYRQGDAIRICHSIYGPVPCNDGEIVECKGDAYEVKIDGMSGRIDARAFYCGGYVNPCIDRDPGLLDTSVPESVVATRQSNPRVSDADICACYNLAAILGPNAFSSFSEAEYEALEDENPSDMLVSEIKASVGDDYGGWAFETSTPEAQKPETEKQKRRRQRREVRRQFFLPGAGQFDREEAYTAWCKRRDRAGRPFPTVAELRVEGYMLKHFGKLQEEVSDAADCVRQVLCEGPLQLVRYVLQFHAFWAVPSHARRLDEVTRYLQANADAKWEKPKLLMRKIEQERARRLKEELARRDKPFHHLQRIKPWRVPGETLEFRMLASQEAVRQAAKTLKNCAADYIPNVVAQRCALVGLFDTGVSKNKIIAMGELTPTISDQGDIVATFKQRARECNRSLTKKQNKLFRKAAVRLSASWTEVASSDMQNVLPPSKSSLEAMKDLSCLAKVLLLRKLARTTTVEGYGALQTVMRDFLRSALKGPVPDALALHCVAFAAWVQDPALVEPILDAKISNNIKTKLLELPMPFVATALHDAMVSAGQAGNQEQLTRIVSSLEQARVSTADLKTILEAARHFDMEAKLTVLLSSLPFKPSDLVGAVTPSLVSAAQAGNQEHLTRIVVRLEKASVSTAEDLKSILEAACHFDTQAKLRVLLSKLPFEADGLLGALTEPLLRFSRQQGEAASRIVKTIGVKLSASGVRPADVHAIIQDGNLQRTAAQLRVLTCGLSFRSSTVKALVPAISYALISCWITTDRDLVRQIEDMNVEAGVYARLEVVLDVFRLAIKSPLPDQSLIKGLVNRLSPMHFTEQEAYDLLQDCSPYVRETVAWQPMPFSRFNLGQLTVINRSRGATLKDMLRSHVRDGREADRPA</sequence>
<evidence type="ECO:0000313" key="12">
    <source>
        <dbReference type="Proteomes" id="UP000604046"/>
    </source>
</evidence>
<dbReference type="InterPro" id="IPR051334">
    <property type="entry name" value="SRPK"/>
</dbReference>
<evidence type="ECO:0000313" key="11">
    <source>
        <dbReference type="EMBL" id="CAE7464269.1"/>
    </source>
</evidence>
<dbReference type="GO" id="GO:0005737">
    <property type="term" value="C:cytoplasm"/>
    <property type="evidence" value="ECO:0007669"/>
    <property type="project" value="TreeGrafter"/>
</dbReference>
<keyword evidence="4" id="KW-0547">Nucleotide-binding</keyword>
<keyword evidence="5" id="KW-0418">Kinase</keyword>
<dbReference type="InterPro" id="IPR011009">
    <property type="entry name" value="Kinase-like_dom_sf"/>
</dbReference>
<comment type="catalytic activity">
    <reaction evidence="8">
        <text>L-seryl-[protein] + ATP = O-phospho-L-seryl-[protein] + ADP + H(+)</text>
        <dbReference type="Rhea" id="RHEA:17989"/>
        <dbReference type="Rhea" id="RHEA-COMP:9863"/>
        <dbReference type="Rhea" id="RHEA-COMP:11604"/>
        <dbReference type="ChEBI" id="CHEBI:15378"/>
        <dbReference type="ChEBI" id="CHEBI:29999"/>
        <dbReference type="ChEBI" id="CHEBI:30616"/>
        <dbReference type="ChEBI" id="CHEBI:83421"/>
        <dbReference type="ChEBI" id="CHEBI:456216"/>
        <dbReference type="EC" id="2.7.11.1"/>
    </reaction>
</comment>
<evidence type="ECO:0000256" key="7">
    <source>
        <dbReference type="ARBA" id="ARBA00047899"/>
    </source>
</evidence>
<organism evidence="11 12">
    <name type="scientific">Symbiodinium natans</name>
    <dbReference type="NCBI Taxonomy" id="878477"/>
    <lineage>
        <taxon>Eukaryota</taxon>
        <taxon>Sar</taxon>
        <taxon>Alveolata</taxon>
        <taxon>Dinophyceae</taxon>
        <taxon>Suessiales</taxon>
        <taxon>Symbiodiniaceae</taxon>
        <taxon>Symbiodinium</taxon>
    </lineage>
</organism>
<reference evidence="11" key="1">
    <citation type="submission" date="2021-02" db="EMBL/GenBank/DDBJ databases">
        <authorList>
            <person name="Dougan E. K."/>
            <person name="Rhodes N."/>
            <person name="Thang M."/>
            <person name="Chan C."/>
        </authorList>
    </citation>
    <scope>NUCLEOTIDE SEQUENCE</scope>
</reference>
<evidence type="ECO:0000256" key="5">
    <source>
        <dbReference type="ARBA" id="ARBA00022777"/>
    </source>
</evidence>
<dbReference type="GO" id="GO:0004674">
    <property type="term" value="F:protein serine/threonine kinase activity"/>
    <property type="evidence" value="ECO:0007669"/>
    <property type="project" value="UniProtKB-KW"/>
</dbReference>
<name>A0A812S8G0_9DINO</name>
<keyword evidence="12" id="KW-1185">Reference proteome</keyword>
<dbReference type="GO" id="GO:0050684">
    <property type="term" value="P:regulation of mRNA processing"/>
    <property type="evidence" value="ECO:0007669"/>
    <property type="project" value="TreeGrafter"/>
</dbReference>
<evidence type="ECO:0000256" key="2">
    <source>
        <dbReference type="ARBA" id="ARBA00022527"/>
    </source>
</evidence>
<feature type="domain" description="Protein kinase" evidence="10">
    <location>
        <begin position="1"/>
        <end position="166"/>
    </location>
</feature>
<evidence type="ECO:0000256" key="8">
    <source>
        <dbReference type="ARBA" id="ARBA00048679"/>
    </source>
</evidence>
<accession>A0A812S8G0</accession>
<dbReference type="GO" id="GO:0005524">
    <property type="term" value="F:ATP binding"/>
    <property type="evidence" value="ECO:0007669"/>
    <property type="project" value="UniProtKB-KW"/>
</dbReference>
<keyword evidence="6" id="KW-0067">ATP-binding</keyword>
<dbReference type="GO" id="GO:0000245">
    <property type="term" value="P:spliceosomal complex assembly"/>
    <property type="evidence" value="ECO:0007669"/>
    <property type="project" value="TreeGrafter"/>
</dbReference>
<dbReference type="AlphaFoldDB" id="A0A812S8G0"/>
<gene>
    <name evidence="11" type="primary">Srpk3</name>
    <name evidence="11" type="ORF">SNAT2548_LOCUS25907</name>
</gene>
<dbReference type="GO" id="GO:0005634">
    <property type="term" value="C:nucleus"/>
    <property type="evidence" value="ECO:0007669"/>
    <property type="project" value="TreeGrafter"/>
</dbReference>
<evidence type="ECO:0000256" key="4">
    <source>
        <dbReference type="ARBA" id="ARBA00022741"/>
    </source>
</evidence>
<evidence type="ECO:0000256" key="6">
    <source>
        <dbReference type="ARBA" id="ARBA00022840"/>
    </source>
</evidence>
<evidence type="ECO:0000256" key="1">
    <source>
        <dbReference type="ARBA" id="ARBA00012513"/>
    </source>
</evidence>
<dbReference type="OrthoDB" id="10473137at2759"/>
<evidence type="ECO:0000256" key="9">
    <source>
        <dbReference type="SAM" id="MobiDB-lite"/>
    </source>
</evidence>